<dbReference type="PROSITE" id="PS52002">
    <property type="entry name" value="SM"/>
    <property type="match status" value="1"/>
</dbReference>
<organism evidence="9 10">
    <name type="scientific">Neolecta irregularis (strain DAH-3)</name>
    <dbReference type="NCBI Taxonomy" id="1198029"/>
    <lineage>
        <taxon>Eukaryota</taxon>
        <taxon>Fungi</taxon>
        <taxon>Dikarya</taxon>
        <taxon>Ascomycota</taxon>
        <taxon>Taphrinomycotina</taxon>
        <taxon>Neolectales</taxon>
        <taxon>Neolectaceae</taxon>
        <taxon>Neolecta</taxon>
    </lineage>
</organism>
<dbReference type="CDD" id="cd01721">
    <property type="entry name" value="Sm_D3"/>
    <property type="match status" value="1"/>
</dbReference>
<dbReference type="InterPro" id="IPR034627">
    <property type="entry name" value="Irc6"/>
</dbReference>
<dbReference type="GO" id="GO:0000387">
    <property type="term" value="P:spliceosomal snRNP assembly"/>
    <property type="evidence" value="ECO:0007669"/>
    <property type="project" value="InterPro"/>
</dbReference>
<comment type="similarity">
    <text evidence="3">Belongs to the snRNP core protein family.</text>
</comment>
<dbReference type="PANTHER" id="PTHR28043">
    <property type="entry name" value="INCREASED RECOMBINATION CENTERS PROTEIN 6"/>
    <property type="match status" value="1"/>
</dbReference>
<accession>A0A1U7LVH1</accession>
<keyword evidence="4" id="KW-0507">mRNA processing</keyword>
<dbReference type="OrthoDB" id="6425924at2759"/>
<evidence type="ECO:0000256" key="3">
    <source>
        <dbReference type="ARBA" id="ARBA00008146"/>
    </source>
</evidence>
<comment type="caution">
    <text evidence="9">The sequence shown here is derived from an EMBL/GenBank/DDBJ whole genome shotgun (WGS) entry which is preliminary data.</text>
</comment>
<comment type="subcellular location">
    <subcellularLocation>
        <location evidence="2">Cytoplasm</location>
        <location evidence="2">Cytosol</location>
    </subcellularLocation>
    <subcellularLocation>
        <location evidence="1">Nucleus</location>
    </subcellularLocation>
</comment>
<dbReference type="Pfam" id="PF01423">
    <property type="entry name" value="LSM"/>
    <property type="match status" value="1"/>
</dbReference>
<keyword evidence="6" id="KW-0539">Nucleus</keyword>
<dbReference type="AlphaFoldDB" id="A0A1U7LVH1"/>
<reference evidence="9 10" key="1">
    <citation type="submission" date="2016-04" db="EMBL/GenBank/DDBJ databases">
        <title>Evolutionary innovation and constraint leading to complex multicellularity in the Ascomycota.</title>
        <authorList>
            <person name="Cisse O."/>
            <person name="Nguyen A."/>
            <person name="Hewitt D.A."/>
            <person name="Jedd G."/>
            <person name="Stajich J.E."/>
        </authorList>
    </citation>
    <scope>NUCLEOTIDE SEQUENCE [LARGE SCALE GENOMIC DNA]</scope>
    <source>
        <strain evidence="9 10">DAH-3</strain>
    </source>
</reference>
<gene>
    <name evidence="9" type="ORF">NEOLI_003961</name>
</gene>
<evidence type="ECO:0000256" key="5">
    <source>
        <dbReference type="ARBA" id="ARBA00023187"/>
    </source>
</evidence>
<evidence type="ECO:0000259" key="8">
    <source>
        <dbReference type="PROSITE" id="PS52002"/>
    </source>
</evidence>
<dbReference type="InterPro" id="IPR034099">
    <property type="entry name" value="SmD3"/>
</dbReference>
<evidence type="ECO:0000313" key="10">
    <source>
        <dbReference type="Proteomes" id="UP000186594"/>
    </source>
</evidence>
<keyword evidence="10" id="KW-1185">Reference proteome</keyword>
<dbReference type="InterPro" id="IPR001163">
    <property type="entry name" value="Sm_dom_euk/arc"/>
</dbReference>
<dbReference type="GO" id="GO:0005829">
    <property type="term" value="C:cytosol"/>
    <property type="evidence" value="ECO:0007669"/>
    <property type="project" value="UniProtKB-SubCell"/>
</dbReference>
<evidence type="ECO:0000256" key="6">
    <source>
        <dbReference type="ARBA" id="ARBA00023242"/>
    </source>
</evidence>
<dbReference type="STRING" id="1198029.A0A1U7LVH1"/>
<dbReference type="GO" id="GO:0005685">
    <property type="term" value="C:U1 snRNP"/>
    <property type="evidence" value="ECO:0007669"/>
    <property type="project" value="UniProtKB-ARBA"/>
</dbReference>
<name>A0A1U7LVH1_NEOID</name>
<evidence type="ECO:0000256" key="2">
    <source>
        <dbReference type="ARBA" id="ARBA00004514"/>
    </source>
</evidence>
<dbReference type="GO" id="GO:0005681">
    <property type="term" value="C:spliceosomal complex"/>
    <property type="evidence" value="ECO:0007669"/>
    <property type="project" value="InterPro"/>
</dbReference>
<dbReference type="SUPFAM" id="SSF50182">
    <property type="entry name" value="Sm-like ribonucleoproteins"/>
    <property type="match status" value="1"/>
</dbReference>
<protein>
    <submittedName>
        <fullName evidence="9">Small nuclear ribonucleoprotein Sm D3</fullName>
    </submittedName>
</protein>
<dbReference type="GO" id="GO:0003723">
    <property type="term" value="F:RNA binding"/>
    <property type="evidence" value="ECO:0007669"/>
    <property type="project" value="InterPro"/>
</dbReference>
<dbReference type="Gene3D" id="2.30.30.100">
    <property type="match status" value="1"/>
</dbReference>
<dbReference type="InterPro" id="IPR047575">
    <property type="entry name" value="Sm"/>
</dbReference>
<dbReference type="Proteomes" id="UP000186594">
    <property type="component" value="Unassembled WGS sequence"/>
</dbReference>
<dbReference type="SMART" id="SM00651">
    <property type="entry name" value="Sm"/>
    <property type="match status" value="1"/>
</dbReference>
<keyword evidence="5" id="KW-0508">mRNA splicing</keyword>
<dbReference type="EMBL" id="LXFE01000154">
    <property type="protein sequence ID" value="OLL26675.1"/>
    <property type="molecule type" value="Genomic_DNA"/>
</dbReference>
<feature type="domain" description="Sm" evidence="8">
    <location>
        <begin position="6"/>
        <end position="78"/>
    </location>
</feature>
<dbReference type="InterPro" id="IPR010920">
    <property type="entry name" value="LSM_dom_sf"/>
</dbReference>
<dbReference type="FunFam" id="2.30.30.100:FF:000002">
    <property type="entry name" value="Small nuclear ribonucleoprotein Sm D3"/>
    <property type="match status" value="1"/>
</dbReference>
<dbReference type="Gene3D" id="3.40.50.11960">
    <property type="match status" value="1"/>
</dbReference>
<proteinExistence type="inferred from homology"/>
<dbReference type="GO" id="GO:0030674">
    <property type="term" value="F:protein-macromolecule adaptor activity"/>
    <property type="evidence" value="ECO:0007669"/>
    <property type="project" value="TreeGrafter"/>
</dbReference>
<dbReference type="PANTHER" id="PTHR28043:SF1">
    <property type="entry name" value="INCREASED RECOMBINATION CENTERS PROTEIN 6"/>
    <property type="match status" value="1"/>
</dbReference>
<dbReference type="GO" id="GO:0016192">
    <property type="term" value="P:vesicle-mediated transport"/>
    <property type="evidence" value="ECO:0007669"/>
    <property type="project" value="InterPro"/>
</dbReference>
<sequence length="412" mass="46742">MACLGIPIKLLHETQGHVVTLELNNGSTYRGKLFEAEDNMNVQLRDITATARDGRVSHLDQVYIRGSYVRFFIVPDMLKNAPMFKSKVVASREQEDEVEDEIYGRFEEPDFNCDCKIYLCFGPAFYMPALQRILVVGRKHSGKLRLLQHLTGSIPIVPRDAGCHAGLTHLHTIKNRYYEAEIIIWVDEFENPEEWVNPFLNDEAEEVRKVLGAVILTFDLEQDRTKVLEDLKSVEKLMAACGDDWDGICLAVGCTTGTRTSEGEYWDMTCMDCGFEYVDLGHEESDLHGAKTGVDRIREALEVFHWTAEYVDADPDSQLEEDYDITAEASTEGQAFINLHQSLLDSEDGGSNEDVENLQEWLDKLRALKGTHSTILGLLTGYADQMHDMSFAERKKRVREMMASPARAKSNR</sequence>
<evidence type="ECO:0000256" key="4">
    <source>
        <dbReference type="ARBA" id="ARBA00022664"/>
    </source>
</evidence>
<evidence type="ECO:0000313" key="9">
    <source>
        <dbReference type="EMBL" id="OLL26675.1"/>
    </source>
</evidence>
<evidence type="ECO:0000256" key="1">
    <source>
        <dbReference type="ARBA" id="ARBA00004123"/>
    </source>
</evidence>
<evidence type="ECO:0000256" key="7">
    <source>
        <dbReference type="ARBA" id="ARBA00023274"/>
    </source>
</evidence>
<keyword evidence="7 9" id="KW-0687">Ribonucleoprotein</keyword>